<gene>
    <name evidence="2" type="ORF">GUITHDRAFT_152905</name>
</gene>
<dbReference type="GeneID" id="17301352"/>
<keyword evidence="4" id="KW-1185">Reference proteome</keyword>
<evidence type="ECO:0000313" key="4">
    <source>
        <dbReference type="Proteomes" id="UP000011087"/>
    </source>
</evidence>
<proteinExistence type="predicted"/>
<protein>
    <submittedName>
        <fullName evidence="2 3">Uncharacterized protein</fullName>
    </submittedName>
</protein>
<dbReference type="PaxDb" id="55529-EKX44583"/>
<evidence type="ECO:0000256" key="1">
    <source>
        <dbReference type="SAM" id="MobiDB-lite"/>
    </source>
</evidence>
<dbReference type="AlphaFoldDB" id="L1J7R7"/>
<organism evidence="2">
    <name type="scientific">Guillardia theta (strain CCMP2712)</name>
    <name type="common">Cryptophyte</name>
    <dbReference type="NCBI Taxonomy" id="905079"/>
    <lineage>
        <taxon>Eukaryota</taxon>
        <taxon>Cryptophyceae</taxon>
        <taxon>Pyrenomonadales</taxon>
        <taxon>Geminigeraceae</taxon>
        <taxon>Guillardia</taxon>
    </lineage>
</organism>
<reference evidence="3" key="3">
    <citation type="submission" date="2016-03" db="UniProtKB">
        <authorList>
            <consortium name="EnsemblProtists"/>
        </authorList>
    </citation>
    <scope>IDENTIFICATION</scope>
</reference>
<reference evidence="2 4" key="1">
    <citation type="journal article" date="2012" name="Nature">
        <title>Algal genomes reveal evolutionary mosaicism and the fate of nucleomorphs.</title>
        <authorList>
            <consortium name="DOE Joint Genome Institute"/>
            <person name="Curtis B.A."/>
            <person name="Tanifuji G."/>
            <person name="Burki F."/>
            <person name="Gruber A."/>
            <person name="Irimia M."/>
            <person name="Maruyama S."/>
            <person name="Arias M.C."/>
            <person name="Ball S.G."/>
            <person name="Gile G.H."/>
            <person name="Hirakawa Y."/>
            <person name="Hopkins J.F."/>
            <person name="Kuo A."/>
            <person name="Rensing S.A."/>
            <person name="Schmutz J."/>
            <person name="Symeonidi A."/>
            <person name="Elias M."/>
            <person name="Eveleigh R.J."/>
            <person name="Herman E.K."/>
            <person name="Klute M.J."/>
            <person name="Nakayama T."/>
            <person name="Obornik M."/>
            <person name="Reyes-Prieto A."/>
            <person name="Armbrust E.V."/>
            <person name="Aves S.J."/>
            <person name="Beiko R.G."/>
            <person name="Coutinho P."/>
            <person name="Dacks J.B."/>
            <person name="Durnford D.G."/>
            <person name="Fast N.M."/>
            <person name="Green B.R."/>
            <person name="Grisdale C.J."/>
            <person name="Hempel F."/>
            <person name="Henrissat B."/>
            <person name="Hoppner M.P."/>
            <person name="Ishida K."/>
            <person name="Kim E."/>
            <person name="Koreny L."/>
            <person name="Kroth P.G."/>
            <person name="Liu Y."/>
            <person name="Malik S.B."/>
            <person name="Maier U.G."/>
            <person name="McRose D."/>
            <person name="Mock T."/>
            <person name="Neilson J.A."/>
            <person name="Onodera N.T."/>
            <person name="Poole A.M."/>
            <person name="Pritham E.J."/>
            <person name="Richards T.A."/>
            <person name="Rocap G."/>
            <person name="Roy S.W."/>
            <person name="Sarai C."/>
            <person name="Schaack S."/>
            <person name="Shirato S."/>
            <person name="Slamovits C.H."/>
            <person name="Spencer D.F."/>
            <person name="Suzuki S."/>
            <person name="Worden A.Z."/>
            <person name="Zauner S."/>
            <person name="Barry K."/>
            <person name="Bell C."/>
            <person name="Bharti A.K."/>
            <person name="Crow J.A."/>
            <person name="Grimwood J."/>
            <person name="Kramer R."/>
            <person name="Lindquist E."/>
            <person name="Lucas S."/>
            <person name="Salamov A."/>
            <person name="McFadden G.I."/>
            <person name="Lane C.E."/>
            <person name="Keeling P.J."/>
            <person name="Gray M.W."/>
            <person name="Grigoriev I.V."/>
            <person name="Archibald J.M."/>
        </authorList>
    </citation>
    <scope>NUCLEOTIDE SEQUENCE</scope>
    <source>
        <strain evidence="2 4">CCMP2712</strain>
    </source>
</reference>
<feature type="non-terminal residue" evidence="2">
    <location>
        <position position="1"/>
    </location>
</feature>
<feature type="compositionally biased region" description="Polar residues" evidence="1">
    <location>
        <begin position="109"/>
        <end position="134"/>
    </location>
</feature>
<dbReference type="KEGG" id="gtt:GUITHDRAFT_152905"/>
<dbReference type="EnsemblProtists" id="EKX44583">
    <property type="protein sequence ID" value="EKX44583"/>
    <property type="gene ID" value="GUITHDRAFT_152905"/>
</dbReference>
<evidence type="ECO:0000313" key="3">
    <source>
        <dbReference type="EnsemblProtists" id="EKX44583"/>
    </source>
</evidence>
<feature type="region of interest" description="Disordered" evidence="1">
    <location>
        <begin position="102"/>
        <end position="134"/>
    </location>
</feature>
<dbReference type="HOGENOM" id="CLU_1901764_0_0_1"/>
<reference evidence="4" key="2">
    <citation type="submission" date="2012-11" db="EMBL/GenBank/DDBJ databases">
        <authorList>
            <person name="Kuo A."/>
            <person name="Curtis B.A."/>
            <person name="Tanifuji G."/>
            <person name="Burki F."/>
            <person name="Gruber A."/>
            <person name="Irimia M."/>
            <person name="Maruyama S."/>
            <person name="Arias M.C."/>
            <person name="Ball S.G."/>
            <person name="Gile G.H."/>
            <person name="Hirakawa Y."/>
            <person name="Hopkins J.F."/>
            <person name="Rensing S.A."/>
            <person name="Schmutz J."/>
            <person name="Symeonidi A."/>
            <person name="Elias M."/>
            <person name="Eveleigh R.J."/>
            <person name="Herman E.K."/>
            <person name="Klute M.J."/>
            <person name="Nakayama T."/>
            <person name="Obornik M."/>
            <person name="Reyes-Prieto A."/>
            <person name="Armbrust E.V."/>
            <person name="Aves S.J."/>
            <person name="Beiko R.G."/>
            <person name="Coutinho P."/>
            <person name="Dacks J.B."/>
            <person name="Durnford D.G."/>
            <person name="Fast N.M."/>
            <person name="Green B.R."/>
            <person name="Grisdale C."/>
            <person name="Hempe F."/>
            <person name="Henrissat B."/>
            <person name="Hoppner M.P."/>
            <person name="Ishida K.-I."/>
            <person name="Kim E."/>
            <person name="Koreny L."/>
            <person name="Kroth P.G."/>
            <person name="Liu Y."/>
            <person name="Malik S.-B."/>
            <person name="Maier U.G."/>
            <person name="McRose D."/>
            <person name="Mock T."/>
            <person name="Neilson J.A."/>
            <person name="Onodera N.T."/>
            <person name="Poole A.M."/>
            <person name="Pritham E.J."/>
            <person name="Richards T.A."/>
            <person name="Rocap G."/>
            <person name="Roy S.W."/>
            <person name="Sarai C."/>
            <person name="Schaack S."/>
            <person name="Shirato S."/>
            <person name="Slamovits C.H."/>
            <person name="Spencer D.F."/>
            <person name="Suzuki S."/>
            <person name="Worden A.Z."/>
            <person name="Zauner S."/>
            <person name="Barry K."/>
            <person name="Bell C."/>
            <person name="Bharti A.K."/>
            <person name="Crow J.A."/>
            <person name="Grimwood J."/>
            <person name="Kramer R."/>
            <person name="Lindquist E."/>
            <person name="Lucas S."/>
            <person name="Salamov A."/>
            <person name="McFadden G.I."/>
            <person name="Lane C.E."/>
            <person name="Keeling P.J."/>
            <person name="Gray M.W."/>
            <person name="Grigoriev I.V."/>
            <person name="Archibald J.M."/>
        </authorList>
    </citation>
    <scope>NUCLEOTIDE SEQUENCE</scope>
    <source>
        <strain evidence="4">CCMP2712</strain>
    </source>
</reference>
<dbReference type="Proteomes" id="UP000011087">
    <property type="component" value="Unassembled WGS sequence"/>
</dbReference>
<sequence length="134" mass="15408">MSAAEETAVVRVQFNDEWIVRFHVKTLRELSQNVISHYYWGAGTSSGVQPKHVRLILPNGSELDDRTWNQYMDRLRSRKGALKREDMLLCFAKRLDYDTVESGRDTLDSDSSVSTMQIDNQPSKRAMISTNPEL</sequence>
<evidence type="ECO:0000313" key="2">
    <source>
        <dbReference type="EMBL" id="EKX44583.1"/>
    </source>
</evidence>
<dbReference type="EMBL" id="JH993003">
    <property type="protein sequence ID" value="EKX44583.1"/>
    <property type="molecule type" value="Genomic_DNA"/>
</dbReference>
<name>L1J7R7_GUITC</name>
<dbReference type="RefSeq" id="XP_005831563.1">
    <property type="nucleotide sequence ID" value="XM_005831506.1"/>
</dbReference>
<accession>L1J7R7</accession>